<keyword evidence="7" id="KW-0007">Acetylation</keyword>
<dbReference type="Pfam" id="PF00439">
    <property type="entry name" value="Bromodomain"/>
    <property type="match status" value="1"/>
</dbReference>
<dbReference type="Ensembl" id="ENSATET00000041268.2">
    <property type="protein sequence ID" value="ENSATEP00000048381.1"/>
    <property type="gene ID" value="ENSATEG00000019713.3"/>
</dbReference>
<evidence type="ECO:0000256" key="9">
    <source>
        <dbReference type="ARBA" id="ARBA00023054"/>
    </source>
</evidence>
<dbReference type="SUPFAM" id="SSF47370">
    <property type="entry name" value="Bromodomain"/>
    <property type="match status" value="1"/>
</dbReference>
<evidence type="ECO:0000313" key="19">
    <source>
        <dbReference type="Proteomes" id="UP000265040"/>
    </source>
</evidence>
<dbReference type="GeneTree" id="ENSGT00530000064262"/>
<evidence type="ECO:0000256" key="1">
    <source>
        <dbReference type="ARBA" id="ARBA00004123"/>
    </source>
</evidence>
<evidence type="ECO:0000256" key="3">
    <source>
        <dbReference type="ARBA" id="ARBA00022553"/>
    </source>
</evidence>
<keyword evidence="12" id="KW-0539">Nucleus</keyword>
<dbReference type="PROSITE" id="PS50014">
    <property type="entry name" value="BROMODOMAIN_2"/>
    <property type="match status" value="1"/>
</dbReference>
<dbReference type="GO" id="GO:0035267">
    <property type="term" value="C:NuA4 histone acetyltransferase complex"/>
    <property type="evidence" value="ECO:0007669"/>
    <property type="project" value="TreeGrafter"/>
</dbReference>
<dbReference type="Gene3D" id="1.20.920.10">
    <property type="entry name" value="Bromodomain-like"/>
    <property type="match status" value="1"/>
</dbReference>
<dbReference type="InterPro" id="IPR037966">
    <property type="entry name" value="Brd8_Bromo_dom"/>
</dbReference>
<evidence type="ECO:0000256" key="6">
    <source>
        <dbReference type="ARBA" id="ARBA00022853"/>
    </source>
</evidence>
<gene>
    <name evidence="18" type="primary">BRD8</name>
</gene>
<keyword evidence="2" id="KW-1017">Isopeptide bond</keyword>
<organism evidence="18 19">
    <name type="scientific">Anabas testudineus</name>
    <name type="common">Climbing perch</name>
    <name type="synonym">Anthias testudineus</name>
    <dbReference type="NCBI Taxonomy" id="64144"/>
    <lineage>
        <taxon>Eukaryota</taxon>
        <taxon>Metazoa</taxon>
        <taxon>Chordata</taxon>
        <taxon>Craniata</taxon>
        <taxon>Vertebrata</taxon>
        <taxon>Euteleostomi</taxon>
        <taxon>Actinopterygii</taxon>
        <taxon>Neopterygii</taxon>
        <taxon>Teleostei</taxon>
        <taxon>Neoteleostei</taxon>
        <taxon>Acanthomorphata</taxon>
        <taxon>Anabantaria</taxon>
        <taxon>Anabantiformes</taxon>
        <taxon>Anabantoidei</taxon>
        <taxon>Anabantidae</taxon>
        <taxon>Anabas</taxon>
    </lineage>
</organism>
<evidence type="ECO:0000256" key="4">
    <source>
        <dbReference type="ARBA" id="ARBA00022604"/>
    </source>
</evidence>
<evidence type="ECO:0000256" key="8">
    <source>
        <dbReference type="ARBA" id="ARBA00023015"/>
    </source>
</evidence>
<keyword evidence="3" id="KW-0597">Phosphoprotein</keyword>
<dbReference type="CDD" id="cd05507">
    <property type="entry name" value="Bromo_brd8_like"/>
    <property type="match status" value="1"/>
</dbReference>
<evidence type="ECO:0000256" key="7">
    <source>
        <dbReference type="ARBA" id="ARBA00022990"/>
    </source>
</evidence>
<keyword evidence="6" id="KW-0156">Chromatin regulator</keyword>
<dbReference type="Proteomes" id="UP000265040">
    <property type="component" value="Chromosome 14"/>
</dbReference>
<reference evidence="18" key="3">
    <citation type="submission" date="2025-09" db="UniProtKB">
        <authorList>
            <consortium name="Ensembl"/>
        </authorList>
    </citation>
    <scope>IDENTIFICATION</scope>
</reference>
<dbReference type="PANTHER" id="PTHR15398">
    <property type="entry name" value="BROMODOMAIN-CONTAINING PROTEIN 8"/>
    <property type="match status" value="1"/>
</dbReference>
<keyword evidence="9 15" id="KW-0175">Coiled coil</keyword>
<sequence>MFCPISSTSAEHKLLVMGPTEPWSVREKLCLATSVMKSGDQNWVSVSRAIKPFAEPGRPPDWFSQKHCASKYSELLETTEAPKRKRGEKGEVVETVEDVIVRRLTAERIDELKKLIKETQEKHRKLKREAELIQAGHLDSKLEELWEEIHQKKKIEEEEAEQRRKNTDAAYQGAPMLSRLLEAGPTQFSAPLGFMITGDSASSLLPSPSTANPIPVDCSVSTKTVVVLSVEVDLFSVEDKVSDLSEEDVTVAYMGDELDLKTVGDIIAIIEDKTDEAAEVLDAAAVEAALSLCEENGHALAGAWEAGPFHQDNCLAAFPMGLRIPPATSSSSCSLKGLEHCPTRVPLQPESMREIGEVVHPKSQISLDVTIKCENEKWAQQRPDKPRRGILIWTKMDNEINGPQVCGEEDGDGVEGFLSEPDGEIELEPAASESEDGYSLHTASSSLQLHTTADSIPSSPASSQFSVCSEDLEALQAHKIWKKAIMLVWRAAANHRYANVFLQPVTDEIAPGYHSIVHRPMDLATIKKNIETGLIRTTAEFQRDIMLMFQNAVMYNSLDHDVYHMALEMQRDVLEQIQQFLATQLIMETSESGISAKSLRGRENTRKQDSTDKDTVSMSSPAFLLSLFDGGTRGRRCAIEADLKMKK</sequence>
<accession>A0A7N6AG02</accession>
<dbReference type="PRINTS" id="PR00503">
    <property type="entry name" value="BROMODOMAIN"/>
</dbReference>
<dbReference type="InterPro" id="IPR001487">
    <property type="entry name" value="Bromodomain"/>
</dbReference>
<evidence type="ECO:0000256" key="2">
    <source>
        <dbReference type="ARBA" id="ARBA00022499"/>
    </source>
</evidence>
<keyword evidence="8" id="KW-0805">Transcription regulation</keyword>
<reference evidence="18" key="2">
    <citation type="submission" date="2025-08" db="UniProtKB">
        <authorList>
            <consortium name="Ensembl"/>
        </authorList>
    </citation>
    <scope>IDENTIFICATION</scope>
</reference>
<dbReference type="FunFam" id="1.20.920.10:FF:000016">
    <property type="entry name" value="bromodomain-containing protein 8 isoform X1"/>
    <property type="match status" value="1"/>
</dbReference>
<evidence type="ECO:0000256" key="11">
    <source>
        <dbReference type="ARBA" id="ARBA00023163"/>
    </source>
</evidence>
<keyword evidence="4" id="KW-0341">Growth regulation</keyword>
<comment type="subcellular location">
    <subcellularLocation>
        <location evidence="1">Nucleus</location>
    </subcellularLocation>
</comment>
<evidence type="ECO:0000259" key="17">
    <source>
        <dbReference type="PROSITE" id="PS50014"/>
    </source>
</evidence>
<keyword evidence="5" id="KW-0832">Ubl conjugation</keyword>
<dbReference type="AlphaFoldDB" id="A0A7N6AG02"/>
<dbReference type="SMART" id="SM00297">
    <property type="entry name" value="BROMO"/>
    <property type="match status" value="1"/>
</dbReference>
<evidence type="ECO:0000256" key="15">
    <source>
        <dbReference type="SAM" id="Coils"/>
    </source>
</evidence>
<dbReference type="InterPro" id="IPR036427">
    <property type="entry name" value="Bromodomain-like_sf"/>
</dbReference>
<feature type="compositionally biased region" description="Basic and acidic residues" evidence="16">
    <location>
        <begin position="600"/>
        <end position="615"/>
    </location>
</feature>
<name>A0A7N6AG02_ANATE</name>
<feature type="domain" description="Bromo" evidence="17">
    <location>
        <begin position="493"/>
        <end position="563"/>
    </location>
</feature>
<protein>
    <recommendedName>
        <fullName evidence="13">Bromodomain-containing protein 8</fullName>
    </recommendedName>
</protein>
<evidence type="ECO:0000256" key="10">
    <source>
        <dbReference type="ARBA" id="ARBA00023117"/>
    </source>
</evidence>
<evidence type="ECO:0000256" key="12">
    <source>
        <dbReference type="ARBA" id="ARBA00023242"/>
    </source>
</evidence>
<dbReference type="GO" id="GO:0005634">
    <property type="term" value="C:nucleus"/>
    <property type="evidence" value="ECO:0007669"/>
    <property type="project" value="UniProtKB-SubCell"/>
</dbReference>
<dbReference type="PANTHER" id="PTHR15398:SF4">
    <property type="entry name" value="BROMODOMAIN-CONTAINING PROTEIN 8 ISOFORM X1"/>
    <property type="match status" value="1"/>
</dbReference>
<feature type="region of interest" description="Disordered" evidence="16">
    <location>
        <begin position="596"/>
        <end position="616"/>
    </location>
</feature>
<keyword evidence="11" id="KW-0804">Transcription</keyword>
<dbReference type="GO" id="GO:0006325">
    <property type="term" value="P:chromatin organization"/>
    <property type="evidence" value="ECO:0007669"/>
    <property type="project" value="UniProtKB-KW"/>
</dbReference>
<feature type="coiled-coil region" evidence="15">
    <location>
        <begin position="102"/>
        <end position="136"/>
    </location>
</feature>
<proteinExistence type="predicted"/>
<evidence type="ECO:0000256" key="13">
    <source>
        <dbReference type="ARBA" id="ARBA00070695"/>
    </source>
</evidence>
<evidence type="ECO:0000256" key="5">
    <source>
        <dbReference type="ARBA" id="ARBA00022843"/>
    </source>
</evidence>
<keyword evidence="19" id="KW-1185">Reference proteome</keyword>
<evidence type="ECO:0000313" key="18">
    <source>
        <dbReference type="Ensembl" id="ENSATEP00000048381.1"/>
    </source>
</evidence>
<reference evidence="18" key="1">
    <citation type="submission" date="2021-04" db="EMBL/GenBank/DDBJ databases">
        <authorList>
            <consortium name="Wellcome Sanger Institute Data Sharing"/>
        </authorList>
    </citation>
    <scope>NUCLEOTIDE SEQUENCE [LARGE SCALE GENOMIC DNA]</scope>
</reference>
<evidence type="ECO:0000256" key="14">
    <source>
        <dbReference type="PROSITE-ProRule" id="PRU00035"/>
    </source>
</evidence>
<keyword evidence="10 14" id="KW-0103">Bromodomain</keyword>
<evidence type="ECO:0000256" key="16">
    <source>
        <dbReference type="SAM" id="MobiDB-lite"/>
    </source>
</evidence>